<dbReference type="GO" id="GO:0009253">
    <property type="term" value="P:peptidoglycan catabolic process"/>
    <property type="evidence" value="ECO:0007669"/>
    <property type="project" value="InterPro"/>
</dbReference>
<dbReference type="InterPro" id="IPR050695">
    <property type="entry name" value="N-acetylmuramoyl_amidase_3"/>
</dbReference>
<name>M2ZWR2_STRM1</name>
<dbReference type="GO" id="GO:0008745">
    <property type="term" value="F:N-acetylmuramoyl-L-alanine amidase activity"/>
    <property type="evidence" value="ECO:0007669"/>
    <property type="project" value="InterPro"/>
</dbReference>
<dbReference type="RefSeq" id="WP_004953116.1">
    <property type="nucleotide sequence ID" value="NZ_AORZ01000140.1"/>
</dbReference>
<organism evidence="4 5">
    <name type="scientific">Streptomyces mobaraensis (strain ATCC 29032 / DSM 40847 / JCM 4168 / NBRC 13819 / NCIMB 11159 / IPCR 16-22)</name>
    <dbReference type="NCBI Taxonomy" id="1223523"/>
    <lineage>
        <taxon>Bacteria</taxon>
        <taxon>Bacillati</taxon>
        <taxon>Actinomycetota</taxon>
        <taxon>Actinomycetes</taxon>
        <taxon>Kitasatosporales</taxon>
        <taxon>Streptomycetaceae</taxon>
        <taxon>Streptomyces</taxon>
    </lineage>
</organism>
<sequence length="337" mass="34392">MSYGSFPRHPGRPRPARPVRPARRARPAVAALTALLLAAVAGCDDGDGPAGDAKASAPPGGSPSASAGRAPAAVPPSSPPREAKKAPSSSGPSDSPEPPKPSAPPAGEGGGDGPLRGKVVVIDPGHNIHNQQHTAEIDRSVDIGTGRKECDTTGTSTNSGYAEATFSLDVAHRIRSILQAQGATVTLTHDGDRPFGPCVDERAAIGNKAHADAALSVHADGAAPGQRGVHVILPAKVKGGRADTAPIADPSKELGERVLGKFVQATGSIPSNYVGHNTGLDVRSDLGGLNLSTVPKVFIECGNMRDPQDAAQLTDDGWRQKAAQGIADGIRDFVLSR</sequence>
<dbReference type="PANTHER" id="PTHR30404:SF0">
    <property type="entry name" value="N-ACETYLMURAMOYL-L-ALANINE AMIDASE AMIC"/>
    <property type="match status" value="1"/>
</dbReference>
<dbReference type="PANTHER" id="PTHR30404">
    <property type="entry name" value="N-ACETYLMURAMOYL-L-ALANINE AMIDASE"/>
    <property type="match status" value="1"/>
</dbReference>
<dbReference type="EMBL" id="AORZ01000140">
    <property type="protein sequence ID" value="EME97163.1"/>
    <property type="molecule type" value="Genomic_DNA"/>
</dbReference>
<feature type="compositionally biased region" description="Low complexity" evidence="2">
    <location>
        <begin position="50"/>
        <end position="72"/>
    </location>
</feature>
<dbReference type="Proteomes" id="UP000011740">
    <property type="component" value="Unassembled WGS sequence"/>
</dbReference>
<evidence type="ECO:0000313" key="5">
    <source>
        <dbReference type="Proteomes" id="UP000011740"/>
    </source>
</evidence>
<feature type="compositionally biased region" description="Pro residues" evidence="2">
    <location>
        <begin position="95"/>
        <end position="104"/>
    </location>
</feature>
<dbReference type="InterPro" id="IPR002508">
    <property type="entry name" value="MurNAc-LAA_cat"/>
</dbReference>
<dbReference type="Gene3D" id="3.40.630.40">
    <property type="entry name" value="Zn-dependent exopeptidases"/>
    <property type="match status" value="1"/>
</dbReference>
<dbReference type="CDD" id="cd02696">
    <property type="entry name" value="MurNAc-LAA"/>
    <property type="match status" value="1"/>
</dbReference>
<evidence type="ECO:0000256" key="1">
    <source>
        <dbReference type="ARBA" id="ARBA00022801"/>
    </source>
</evidence>
<protein>
    <submittedName>
        <fullName evidence="4">Cell wall hydrolase/autolysin</fullName>
    </submittedName>
</protein>
<feature type="region of interest" description="Disordered" evidence="2">
    <location>
        <begin position="1"/>
        <end position="26"/>
    </location>
</feature>
<dbReference type="PATRIC" id="fig|1223523.3.peg.5666"/>
<comment type="caution">
    <text evidence="4">The sequence shown here is derived from an EMBL/GenBank/DDBJ whole genome shotgun (WGS) entry which is preliminary data.</text>
</comment>
<dbReference type="Pfam" id="PF01520">
    <property type="entry name" value="Amidase_3"/>
    <property type="match status" value="1"/>
</dbReference>
<feature type="domain" description="MurNAc-LAA" evidence="3">
    <location>
        <begin position="203"/>
        <end position="331"/>
    </location>
</feature>
<proteinExistence type="predicted"/>
<dbReference type="SUPFAM" id="SSF53187">
    <property type="entry name" value="Zn-dependent exopeptidases"/>
    <property type="match status" value="1"/>
</dbReference>
<gene>
    <name evidence="4" type="ORF">H340_27920</name>
</gene>
<dbReference type="AlphaFoldDB" id="M2ZWR2"/>
<evidence type="ECO:0000313" key="4">
    <source>
        <dbReference type="EMBL" id="EME97163.1"/>
    </source>
</evidence>
<reference evidence="4 5" key="1">
    <citation type="journal article" date="2013" name="Genome Announc.">
        <title>Whole-Genome Shotgun Assembly and Analysis of the Genome of Streptomyces mobaraensis DSM 40847, a Strain for Industrial Production of Microbial Transglutaminase.</title>
        <authorList>
            <person name="Yang H."/>
            <person name="He T."/>
            <person name="Wu W."/>
            <person name="Zhu W."/>
            <person name="Lu B."/>
            <person name="Sun W."/>
        </authorList>
    </citation>
    <scope>NUCLEOTIDE SEQUENCE [LARGE SCALE GENOMIC DNA]</scope>
    <source>
        <strain evidence="4 5">DSM 40847</strain>
    </source>
</reference>
<evidence type="ECO:0000256" key="2">
    <source>
        <dbReference type="SAM" id="MobiDB-lite"/>
    </source>
</evidence>
<evidence type="ECO:0000259" key="3">
    <source>
        <dbReference type="SMART" id="SM00646"/>
    </source>
</evidence>
<feature type="compositionally biased region" description="Basic residues" evidence="2">
    <location>
        <begin position="9"/>
        <end position="26"/>
    </location>
</feature>
<feature type="region of interest" description="Disordered" evidence="2">
    <location>
        <begin position="42"/>
        <end position="120"/>
    </location>
</feature>
<accession>M2ZWR2</accession>
<dbReference type="SMART" id="SM00646">
    <property type="entry name" value="Ami_3"/>
    <property type="match status" value="1"/>
</dbReference>
<dbReference type="eggNOG" id="COG0860">
    <property type="taxonomic scope" value="Bacteria"/>
</dbReference>
<keyword evidence="1 4" id="KW-0378">Hydrolase</keyword>
<dbReference type="STRING" id="1223523.H340_27920"/>
<dbReference type="GO" id="GO:0030288">
    <property type="term" value="C:outer membrane-bounded periplasmic space"/>
    <property type="evidence" value="ECO:0007669"/>
    <property type="project" value="TreeGrafter"/>
</dbReference>